<dbReference type="KEGG" id="psac:PSM36_2291"/>
<dbReference type="GO" id="GO:0030313">
    <property type="term" value="C:cell envelope"/>
    <property type="evidence" value="ECO:0007669"/>
    <property type="project" value="UniProtKB-SubCell"/>
</dbReference>
<protein>
    <submittedName>
        <fullName evidence="7">TlpA-like family</fullName>
    </submittedName>
</protein>
<dbReference type="InterPro" id="IPR036249">
    <property type="entry name" value="Thioredoxin-like_sf"/>
</dbReference>
<dbReference type="STRING" id="1642647.PSM36_2291"/>
<keyword evidence="2" id="KW-0201">Cytochrome c-type biogenesis</keyword>
<dbReference type="PROSITE" id="PS00194">
    <property type="entry name" value="THIOREDOXIN_1"/>
    <property type="match status" value="1"/>
</dbReference>
<evidence type="ECO:0000256" key="3">
    <source>
        <dbReference type="ARBA" id="ARBA00023157"/>
    </source>
</evidence>
<keyword evidence="5" id="KW-0812">Transmembrane</keyword>
<keyword evidence="5" id="KW-1133">Transmembrane helix</keyword>
<dbReference type="Gene3D" id="3.40.30.10">
    <property type="entry name" value="Glutaredoxin"/>
    <property type="match status" value="1"/>
</dbReference>
<accession>A0A1R3SY26</accession>
<name>A0A1R3SY26_9BACT</name>
<dbReference type="GO" id="GO:0017004">
    <property type="term" value="P:cytochrome complex assembly"/>
    <property type="evidence" value="ECO:0007669"/>
    <property type="project" value="UniProtKB-KW"/>
</dbReference>
<dbReference type="AlphaFoldDB" id="A0A1R3SY26"/>
<sequence>MFTEKSQYQSHRKMNKVKNIFRLLPGLLFLLIPFLLFSENRKSETEIKVVDFKQLQPLLEQEDDTIYVVNFWATWCAPCLKEIPYFEEFGEKYRDRNVKVLMVSLDMRSQLETKLIPFIEKEKMKNEVILLDDPRFNDWIPLVDKSWTGAIPATLVYGNGFRKFYPKELTLAELEEIVQPLLAN</sequence>
<evidence type="ECO:0000313" key="7">
    <source>
        <dbReference type="EMBL" id="SCD21096.1"/>
    </source>
</evidence>
<keyword evidence="8" id="KW-1185">Reference proteome</keyword>
<dbReference type="CDD" id="cd02966">
    <property type="entry name" value="TlpA_like_family"/>
    <property type="match status" value="1"/>
</dbReference>
<feature type="transmembrane region" description="Helical" evidence="5">
    <location>
        <begin position="20"/>
        <end position="38"/>
    </location>
</feature>
<evidence type="ECO:0000259" key="6">
    <source>
        <dbReference type="PROSITE" id="PS51352"/>
    </source>
</evidence>
<keyword evidence="3" id="KW-1015">Disulfide bond</keyword>
<dbReference type="InterPro" id="IPR000866">
    <property type="entry name" value="AhpC/TSA"/>
</dbReference>
<dbReference type="Proteomes" id="UP000187464">
    <property type="component" value="Chromosome I"/>
</dbReference>
<feature type="domain" description="Thioredoxin" evidence="6">
    <location>
        <begin position="28"/>
        <end position="183"/>
    </location>
</feature>
<dbReference type="EMBL" id="LT605205">
    <property type="protein sequence ID" value="SCD21096.1"/>
    <property type="molecule type" value="Genomic_DNA"/>
</dbReference>
<dbReference type="InterPro" id="IPR017937">
    <property type="entry name" value="Thioredoxin_CS"/>
</dbReference>
<organism evidence="7 8">
    <name type="scientific">Proteiniphilum saccharofermentans</name>
    <dbReference type="NCBI Taxonomy" id="1642647"/>
    <lineage>
        <taxon>Bacteria</taxon>
        <taxon>Pseudomonadati</taxon>
        <taxon>Bacteroidota</taxon>
        <taxon>Bacteroidia</taxon>
        <taxon>Bacteroidales</taxon>
        <taxon>Dysgonomonadaceae</taxon>
        <taxon>Proteiniphilum</taxon>
    </lineage>
</organism>
<comment type="subcellular location">
    <subcellularLocation>
        <location evidence="1">Cell envelope</location>
    </subcellularLocation>
</comment>
<dbReference type="Pfam" id="PF00578">
    <property type="entry name" value="AhpC-TSA"/>
    <property type="match status" value="1"/>
</dbReference>
<evidence type="ECO:0000313" key="8">
    <source>
        <dbReference type="Proteomes" id="UP000187464"/>
    </source>
</evidence>
<dbReference type="PANTHER" id="PTHR42852:SF6">
    <property type="entry name" value="THIOL:DISULFIDE INTERCHANGE PROTEIN DSBE"/>
    <property type="match status" value="1"/>
</dbReference>
<evidence type="ECO:0000256" key="1">
    <source>
        <dbReference type="ARBA" id="ARBA00004196"/>
    </source>
</evidence>
<keyword evidence="4" id="KW-0676">Redox-active center</keyword>
<evidence type="ECO:0000256" key="4">
    <source>
        <dbReference type="ARBA" id="ARBA00023284"/>
    </source>
</evidence>
<reference evidence="7 8" key="1">
    <citation type="submission" date="2016-08" db="EMBL/GenBank/DDBJ databases">
        <authorList>
            <person name="Seilhamer J.J."/>
        </authorList>
    </citation>
    <scope>NUCLEOTIDE SEQUENCE [LARGE SCALE GENOMIC DNA]</scope>
    <source>
        <strain evidence="7">M3/6</strain>
    </source>
</reference>
<dbReference type="PANTHER" id="PTHR42852">
    <property type="entry name" value="THIOL:DISULFIDE INTERCHANGE PROTEIN DSBE"/>
    <property type="match status" value="1"/>
</dbReference>
<dbReference type="InterPro" id="IPR013766">
    <property type="entry name" value="Thioredoxin_domain"/>
</dbReference>
<dbReference type="SUPFAM" id="SSF52833">
    <property type="entry name" value="Thioredoxin-like"/>
    <property type="match status" value="1"/>
</dbReference>
<proteinExistence type="predicted"/>
<dbReference type="GO" id="GO:0016209">
    <property type="term" value="F:antioxidant activity"/>
    <property type="evidence" value="ECO:0007669"/>
    <property type="project" value="InterPro"/>
</dbReference>
<dbReference type="InterPro" id="IPR050553">
    <property type="entry name" value="Thioredoxin_ResA/DsbE_sf"/>
</dbReference>
<evidence type="ECO:0000256" key="2">
    <source>
        <dbReference type="ARBA" id="ARBA00022748"/>
    </source>
</evidence>
<dbReference type="GO" id="GO:0016491">
    <property type="term" value="F:oxidoreductase activity"/>
    <property type="evidence" value="ECO:0007669"/>
    <property type="project" value="InterPro"/>
</dbReference>
<keyword evidence="5" id="KW-0472">Membrane</keyword>
<evidence type="ECO:0000256" key="5">
    <source>
        <dbReference type="SAM" id="Phobius"/>
    </source>
</evidence>
<dbReference type="PROSITE" id="PS51352">
    <property type="entry name" value="THIOREDOXIN_2"/>
    <property type="match status" value="1"/>
</dbReference>
<gene>
    <name evidence="7" type="ORF">PSM36_2291</name>
</gene>